<dbReference type="OrthoDB" id="9766643at2"/>
<evidence type="ECO:0000256" key="7">
    <source>
        <dbReference type="ARBA" id="ARBA00023237"/>
    </source>
</evidence>
<feature type="region of interest" description="Disordered" evidence="9">
    <location>
        <begin position="46"/>
        <end position="69"/>
    </location>
</feature>
<keyword evidence="7 8" id="KW-0998">Cell outer membrane</keyword>
<keyword evidence="2 8" id="KW-0813">Transport</keyword>
<evidence type="ECO:0000256" key="3">
    <source>
        <dbReference type="ARBA" id="ARBA00022452"/>
    </source>
</evidence>
<keyword evidence="3 8" id="KW-1134">Transmembrane beta strand</keyword>
<comment type="subcellular location">
    <subcellularLocation>
        <location evidence="1 8">Cell outer membrane</location>
        <topology evidence="1 8">Multi-pass membrane protein</topology>
    </subcellularLocation>
</comment>
<evidence type="ECO:0000313" key="12">
    <source>
        <dbReference type="EMBL" id="OOS02718.1"/>
    </source>
</evidence>
<protein>
    <submittedName>
        <fullName evidence="12">TonB-dependent receptor</fullName>
    </submittedName>
</protein>
<evidence type="ECO:0000259" key="11">
    <source>
        <dbReference type="Pfam" id="PF07715"/>
    </source>
</evidence>
<feature type="chain" id="PRO_5010515885" evidence="10">
    <location>
        <begin position="25"/>
        <end position="797"/>
    </location>
</feature>
<dbReference type="InterPro" id="IPR037066">
    <property type="entry name" value="Plug_dom_sf"/>
</dbReference>
<dbReference type="PANTHER" id="PTHR30069:SF53">
    <property type="entry name" value="COLICIN I RECEPTOR-RELATED"/>
    <property type="match status" value="1"/>
</dbReference>
<evidence type="ECO:0000256" key="10">
    <source>
        <dbReference type="SAM" id="SignalP"/>
    </source>
</evidence>
<keyword evidence="13" id="KW-1185">Reference proteome</keyword>
<dbReference type="PROSITE" id="PS52016">
    <property type="entry name" value="TONB_DEPENDENT_REC_3"/>
    <property type="match status" value="1"/>
</dbReference>
<proteinExistence type="inferred from homology"/>
<sequence>MNHSALNKTLIATLIATILSPALAEKSTTMLPEIVVYGEQNQALTSSQSVNQDKMKKTPTTNGNITDYLRDNPHVRYETSDQDGFQRGEIKPENISINGADSNQTAYFVDNVNVNNELSIDSEIFDGAMQVLPGISHTQAYFFDANMLSKVEVQDSNVSASLGGFMGGAVVAKTKQYDGKDRLRLKYRTTRSNWASLNEDASSKQILERVRPGLDGSADLQPRYKKQTFSLTAEKGLTDNLGVVFGFSRRDSNIAQYRLIGFDKEAKLHLENHTRRSDNLLLNVNWQINDNNRLELSTRYSNYMEKKYSQTNIDSNVKDYHTAYGATLAWIRSFNSGVWTNTLAYDKFQDKRKSQSNEVETVNVEDENNDPLYDYEKGGYGDSQLTQQNIHYSTEYALEPFSWGNTNHSISVGGLYQASFYAFNRDQDVNAQFGFGEIGNITLTPLSTTPKGQAKTSYQNIALYGEDLVKWKDLEVRLGLRFERDDYLKNNNLAPRFVAKYQPWSQTAFTFGLNRYYGRSFSSLKLTNEILKINRDTSNIRDFTASGKLKTPYADELSFNVEQEYGNALFKLGYIHRENKDRIILKRKQIGLRPSGDPEYTKFYANGNPFKTDIYTFQVQNMELWQLGMTYWNTSFAFDWLHTKRADFVTDINPNELVYLDGKLMTRQAMRQKVNSSTEDWIARVGLDMNIPKWNLSWSNKVYMKAPIRGYNEIDGSFPDDIPRFRSFHYGKHTQWDSSIRWQPTIAQKHQVYVQLDVLNVLNQTRKIRTVKPISSQSEYSIYTPGREFWLEVGYEF</sequence>
<dbReference type="AlphaFoldDB" id="A0A1T0AXU8"/>
<feature type="compositionally biased region" description="Polar residues" evidence="9">
    <location>
        <begin position="46"/>
        <end position="65"/>
    </location>
</feature>
<evidence type="ECO:0000256" key="9">
    <source>
        <dbReference type="SAM" id="MobiDB-lite"/>
    </source>
</evidence>
<keyword evidence="4 8" id="KW-0812">Transmembrane</keyword>
<comment type="caution">
    <text evidence="12">The sequence shown here is derived from an EMBL/GenBank/DDBJ whole genome shotgun (WGS) entry which is preliminary data.</text>
</comment>
<dbReference type="Gene3D" id="2.170.130.10">
    <property type="entry name" value="TonB-dependent receptor, plug domain"/>
    <property type="match status" value="1"/>
</dbReference>
<dbReference type="InterPro" id="IPR039426">
    <property type="entry name" value="TonB-dep_rcpt-like"/>
</dbReference>
<evidence type="ECO:0000256" key="4">
    <source>
        <dbReference type="ARBA" id="ARBA00022692"/>
    </source>
</evidence>
<gene>
    <name evidence="12" type="ORF">B0188_07965</name>
</gene>
<reference evidence="12 13" key="1">
    <citation type="submission" date="2017-02" db="EMBL/GenBank/DDBJ databases">
        <title>Draft genome sequence of Haemophilus felis CCUG 31170 type strain.</title>
        <authorList>
            <person name="Engstrom-Jakobsson H."/>
            <person name="Salva-Serra F."/>
            <person name="Thorell K."/>
            <person name="Gonzales-Siles L."/>
            <person name="Karlsson R."/>
            <person name="Boulund F."/>
            <person name="Engstrand L."/>
            <person name="Kristiansson E."/>
            <person name="Moore E."/>
        </authorList>
    </citation>
    <scope>NUCLEOTIDE SEQUENCE [LARGE SCALE GENOMIC DNA]</scope>
    <source>
        <strain evidence="12 13">CCUG 31170</strain>
    </source>
</reference>
<feature type="signal peptide" evidence="10">
    <location>
        <begin position="1"/>
        <end position="24"/>
    </location>
</feature>
<keyword evidence="6 8" id="KW-0472">Membrane</keyword>
<name>A0A1T0AXU8_9PAST</name>
<dbReference type="SUPFAM" id="SSF56935">
    <property type="entry name" value="Porins"/>
    <property type="match status" value="1"/>
</dbReference>
<evidence type="ECO:0000256" key="1">
    <source>
        <dbReference type="ARBA" id="ARBA00004571"/>
    </source>
</evidence>
<keyword evidence="5 10" id="KW-0732">Signal</keyword>
<dbReference type="GO" id="GO:0015344">
    <property type="term" value="F:siderophore uptake transmembrane transporter activity"/>
    <property type="evidence" value="ECO:0007669"/>
    <property type="project" value="TreeGrafter"/>
</dbReference>
<evidence type="ECO:0000256" key="2">
    <source>
        <dbReference type="ARBA" id="ARBA00022448"/>
    </source>
</evidence>
<evidence type="ECO:0000313" key="13">
    <source>
        <dbReference type="Proteomes" id="UP000190023"/>
    </source>
</evidence>
<dbReference type="Proteomes" id="UP000190023">
    <property type="component" value="Unassembled WGS sequence"/>
</dbReference>
<dbReference type="InterPro" id="IPR036942">
    <property type="entry name" value="Beta-barrel_TonB_sf"/>
</dbReference>
<dbReference type="GO" id="GO:0009279">
    <property type="term" value="C:cell outer membrane"/>
    <property type="evidence" value="ECO:0007669"/>
    <property type="project" value="UniProtKB-SubCell"/>
</dbReference>
<dbReference type="GO" id="GO:0044718">
    <property type="term" value="P:siderophore transmembrane transport"/>
    <property type="evidence" value="ECO:0007669"/>
    <property type="project" value="TreeGrafter"/>
</dbReference>
<dbReference type="STRING" id="123822.B0188_07965"/>
<keyword evidence="12" id="KW-0675">Receptor</keyword>
<dbReference type="Gene3D" id="2.40.170.20">
    <property type="entry name" value="TonB-dependent receptor, beta-barrel domain"/>
    <property type="match status" value="1"/>
</dbReference>
<comment type="similarity">
    <text evidence="8">Belongs to the TonB-dependent receptor family.</text>
</comment>
<feature type="domain" description="TonB-dependent receptor plug" evidence="11">
    <location>
        <begin position="42"/>
        <end position="168"/>
    </location>
</feature>
<dbReference type="PANTHER" id="PTHR30069">
    <property type="entry name" value="TONB-DEPENDENT OUTER MEMBRANE RECEPTOR"/>
    <property type="match status" value="1"/>
</dbReference>
<dbReference type="InterPro" id="IPR012910">
    <property type="entry name" value="Plug_dom"/>
</dbReference>
<evidence type="ECO:0000256" key="8">
    <source>
        <dbReference type="PROSITE-ProRule" id="PRU01360"/>
    </source>
</evidence>
<evidence type="ECO:0000256" key="5">
    <source>
        <dbReference type="ARBA" id="ARBA00022729"/>
    </source>
</evidence>
<evidence type="ECO:0000256" key="6">
    <source>
        <dbReference type="ARBA" id="ARBA00023136"/>
    </source>
</evidence>
<dbReference type="Pfam" id="PF07715">
    <property type="entry name" value="Plug"/>
    <property type="match status" value="1"/>
</dbReference>
<dbReference type="EMBL" id="MUYB01000031">
    <property type="protein sequence ID" value="OOS02718.1"/>
    <property type="molecule type" value="Genomic_DNA"/>
</dbReference>
<accession>A0A1T0AXU8</accession>
<organism evidence="12 13">
    <name type="scientific">[Haemophilus] felis</name>
    <dbReference type="NCBI Taxonomy" id="123822"/>
    <lineage>
        <taxon>Bacteria</taxon>
        <taxon>Pseudomonadati</taxon>
        <taxon>Pseudomonadota</taxon>
        <taxon>Gammaproteobacteria</taxon>
        <taxon>Pasteurellales</taxon>
        <taxon>Pasteurellaceae</taxon>
    </lineage>
</organism>